<dbReference type="Pfam" id="PF19809">
    <property type="entry name" value="DUF6292"/>
    <property type="match status" value="1"/>
</dbReference>
<reference evidence="3" key="1">
    <citation type="journal article" date="2019" name="Int. J. Syst. Evol. Microbiol.">
        <title>The Global Catalogue of Microorganisms (GCM) 10K type strain sequencing project: providing services to taxonomists for standard genome sequencing and annotation.</title>
        <authorList>
            <consortium name="The Broad Institute Genomics Platform"/>
            <consortium name="The Broad Institute Genome Sequencing Center for Infectious Disease"/>
            <person name="Wu L."/>
            <person name="Ma J."/>
        </authorList>
    </citation>
    <scope>NUCLEOTIDE SEQUENCE [LARGE SCALE GENOMIC DNA]</scope>
    <source>
        <strain evidence="3">JCM 3296</strain>
    </source>
</reference>
<evidence type="ECO:0000259" key="1">
    <source>
        <dbReference type="Pfam" id="PF19809"/>
    </source>
</evidence>
<proteinExistence type="predicted"/>
<feature type="domain" description="DUF6292" evidence="1">
    <location>
        <begin position="28"/>
        <end position="114"/>
    </location>
</feature>
<name>A0ABQ2VFG0_9PSEU</name>
<sequence>MVRGATTTGGNVIADPDADTTRCGLHRYVQLVAAALGTGLEGSWYGWNTEATAYLPLPVSPCSAGGHGQRFTLLWHERSGWSLGVGTHDEVVVFATYGHDVVPAPRVVAAFVHDVMRGSHEPAVTAADYVRGEVRLRLAAYAPSGPDAPTATLPPRRR</sequence>
<keyword evidence="3" id="KW-1185">Reference proteome</keyword>
<dbReference type="EMBL" id="BMRE01000090">
    <property type="protein sequence ID" value="GGU84464.1"/>
    <property type="molecule type" value="Genomic_DNA"/>
</dbReference>
<organism evidence="2 3">
    <name type="scientific">Lentzea flava</name>
    <dbReference type="NCBI Taxonomy" id="103732"/>
    <lineage>
        <taxon>Bacteria</taxon>
        <taxon>Bacillati</taxon>
        <taxon>Actinomycetota</taxon>
        <taxon>Actinomycetes</taxon>
        <taxon>Pseudonocardiales</taxon>
        <taxon>Pseudonocardiaceae</taxon>
        <taxon>Lentzea</taxon>
    </lineage>
</organism>
<comment type="caution">
    <text evidence="2">The sequence shown here is derived from an EMBL/GenBank/DDBJ whole genome shotgun (WGS) entry which is preliminary data.</text>
</comment>
<gene>
    <name evidence="2" type="ORF">GCM10010178_88440</name>
</gene>
<accession>A0ABQ2VFG0</accession>
<dbReference type="InterPro" id="IPR046259">
    <property type="entry name" value="DUF6292"/>
</dbReference>
<dbReference type="Proteomes" id="UP000649573">
    <property type="component" value="Unassembled WGS sequence"/>
</dbReference>
<protein>
    <recommendedName>
        <fullName evidence="1">DUF6292 domain-containing protein</fullName>
    </recommendedName>
</protein>
<evidence type="ECO:0000313" key="3">
    <source>
        <dbReference type="Proteomes" id="UP000649573"/>
    </source>
</evidence>
<evidence type="ECO:0000313" key="2">
    <source>
        <dbReference type="EMBL" id="GGU84464.1"/>
    </source>
</evidence>